<sequence>MKSPPIASWFSQSDGVNPTQIAIYGSVSFLVVSLLGLLIYITCSKRYRLNWYEKNLLESAKEREAAQRGSHEGHITCPIAYNVDAVAGTSRYLNRAHGSPQARADHPPFWASQGLYRKSDSRGQLIDTSDEETTGEDSGDSACSSSRSVIAAPSGAVAIASTGKHVVLVTSSPAKPTTSMVATVAGGSRSSATGAAASKVDTSPGTKIDMLDSASTCSTVSRDELGGEDARGAIHLTLSYDPAAGILNVKLVEAQDLQPQDFSGTADPYAKIRLLPDRNNMWQTRIHKKTLNPVFDEDFVFEVRSATIGRRTLEILLFDFDAYSRHVCIGGVQFPLAQVCLAERIDIWRPLLPYTEQDNKQDLGDLMVSLSYQPAAEKLTVVIIKARNLRVIDGTRNSSDPYVKVCLYNADGRRLKKRKTTVARNTTAPVYNEALTFDISRETLRDCSIEFQVLHDSLLGKNETLGRATVGSGPEFRQENRKFFDELFRTRAATAQWISLCELKLKSDTPSKKK</sequence>
<evidence type="ECO:0000313" key="3">
    <source>
        <dbReference type="Proteomes" id="UP000075840"/>
    </source>
</evidence>
<dbReference type="AlphaFoldDB" id="A0A182IBI4"/>
<feature type="domain" description="C2" evidence="1">
    <location>
        <begin position="230"/>
        <end position="349"/>
    </location>
</feature>
<dbReference type="GO" id="GO:0005544">
    <property type="term" value="F:calcium-dependent phospholipid binding"/>
    <property type="evidence" value="ECO:0007669"/>
    <property type="project" value="TreeGrafter"/>
</dbReference>
<dbReference type="SMART" id="SM00239">
    <property type="entry name" value="C2"/>
    <property type="match status" value="2"/>
</dbReference>
<dbReference type="RefSeq" id="XP_040165628.1">
    <property type="nucleotide sequence ID" value="XM_040309694.1"/>
</dbReference>
<evidence type="ECO:0000259" key="1">
    <source>
        <dbReference type="PROSITE" id="PS50004"/>
    </source>
</evidence>
<dbReference type="GO" id="GO:0005509">
    <property type="term" value="F:calcium ion binding"/>
    <property type="evidence" value="ECO:0007669"/>
    <property type="project" value="TreeGrafter"/>
</dbReference>
<dbReference type="Gene3D" id="2.60.40.150">
    <property type="entry name" value="C2 domain"/>
    <property type="match status" value="2"/>
</dbReference>
<dbReference type="GO" id="GO:0001786">
    <property type="term" value="F:phosphatidylserine binding"/>
    <property type="evidence" value="ECO:0007669"/>
    <property type="project" value="TreeGrafter"/>
</dbReference>
<accession>A0A182IBI4</accession>
<dbReference type="VEuPathDB" id="VectorBase:AARA21_007753"/>
<dbReference type="GO" id="GO:0030424">
    <property type="term" value="C:axon"/>
    <property type="evidence" value="ECO:0007669"/>
    <property type="project" value="TreeGrafter"/>
</dbReference>
<dbReference type="FunFam" id="2.60.40.150:FF:000211">
    <property type="entry name" value="synaptotagmin-5 isoform X1"/>
    <property type="match status" value="1"/>
</dbReference>
<dbReference type="VEuPathDB" id="VectorBase:AARA010948"/>
<dbReference type="Pfam" id="PF00168">
    <property type="entry name" value="C2"/>
    <property type="match status" value="2"/>
</dbReference>
<organism evidence="2 3">
    <name type="scientific">Anopheles arabiensis</name>
    <name type="common">Mosquito</name>
    <dbReference type="NCBI Taxonomy" id="7173"/>
    <lineage>
        <taxon>Eukaryota</taxon>
        <taxon>Metazoa</taxon>
        <taxon>Ecdysozoa</taxon>
        <taxon>Arthropoda</taxon>
        <taxon>Hexapoda</taxon>
        <taxon>Insecta</taxon>
        <taxon>Pterygota</taxon>
        <taxon>Neoptera</taxon>
        <taxon>Endopterygota</taxon>
        <taxon>Diptera</taxon>
        <taxon>Nematocera</taxon>
        <taxon>Culicoidea</taxon>
        <taxon>Culicidae</taxon>
        <taxon>Anophelinae</taxon>
        <taxon>Anopheles</taxon>
    </lineage>
</organism>
<dbReference type="GO" id="GO:0048791">
    <property type="term" value="P:calcium ion-regulated exocytosis of neurotransmitter"/>
    <property type="evidence" value="ECO:0007669"/>
    <property type="project" value="TreeGrafter"/>
</dbReference>
<dbReference type="GO" id="GO:0048488">
    <property type="term" value="P:synaptic vesicle endocytosis"/>
    <property type="evidence" value="ECO:0007669"/>
    <property type="project" value="TreeGrafter"/>
</dbReference>
<dbReference type="GO" id="GO:0005886">
    <property type="term" value="C:plasma membrane"/>
    <property type="evidence" value="ECO:0007669"/>
    <property type="project" value="TreeGrafter"/>
</dbReference>
<dbReference type="CDD" id="cd00276">
    <property type="entry name" value="C2B_Synaptotagmin"/>
    <property type="match status" value="1"/>
</dbReference>
<dbReference type="EMBL" id="APCN01000703">
    <property type="status" value="NOT_ANNOTATED_CDS"/>
    <property type="molecule type" value="Genomic_DNA"/>
</dbReference>
<dbReference type="GeneID" id="120901616"/>
<dbReference type="PRINTS" id="PR00360">
    <property type="entry name" value="C2DOMAIN"/>
</dbReference>
<proteinExistence type="predicted"/>
<dbReference type="SUPFAM" id="SSF49562">
    <property type="entry name" value="C2 domain (Calcium/lipid-binding domain, CaLB)"/>
    <property type="match status" value="2"/>
</dbReference>
<dbReference type="GO" id="GO:0030276">
    <property type="term" value="F:clathrin binding"/>
    <property type="evidence" value="ECO:0007669"/>
    <property type="project" value="TreeGrafter"/>
</dbReference>
<dbReference type="RefSeq" id="XP_040165627.1">
    <property type="nucleotide sequence ID" value="XM_040309693.1"/>
</dbReference>
<evidence type="ECO:0000313" key="2">
    <source>
        <dbReference type="EnsemblMetazoa" id="AARA010948-PA"/>
    </source>
</evidence>
<dbReference type="CDD" id="cd08387">
    <property type="entry name" value="C2A_Synaptotagmin-8"/>
    <property type="match status" value="1"/>
</dbReference>
<dbReference type="InterPro" id="IPR035892">
    <property type="entry name" value="C2_domain_sf"/>
</dbReference>
<reference evidence="2" key="1">
    <citation type="submission" date="2022-08" db="UniProtKB">
        <authorList>
            <consortium name="EnsemblMetazoa"/>
        </authorList>
    </citation>
    <scope>IDENTIFICATION</scope>
    <source>
        <strain evidence="2">Dongola</strain>
    </source>
</reference>
<dbReference type="InterPro" id="IPR000008">
    <property type="entry name" value="C2_dom"/>
</dbReference>
<dbReference type="GO" id="GO:0000149">
    <property type="term" value="F:SNARE binding"/>
    <property type="evidence" value="ECO:0007669"/>
    <property type="project" value="TreeGrafter"/>
</dbReference>
<dbReference type="EnsemblMetazoa" id="AARA010948-RA">
    <property type="protein sequence ID" value="AARA010948-PA"/>
    <property type="gene ID" value="AARA010948"/>
</dbReference>
<keyword evidence="3" id="KW-1185">Reference proteome</keyword>
<dbReference type="Proteomes" id="UP000075840">
    <property type="component" value="Unassembled WGS sequence"/>
</dbReference>
<protein>
    <recommendedName>
        <fullName evidence="1">C2 domain-containing protein</fullName>
    </recommendedName>
</protein>
<feature type="domain" description="C2" evidence="1">
    <location>
        <begin position="362"/>
        <end position="488"/>
    </location>
</feature>
<dbReference type="GO" id="GO:0030672">
    <property type="term" value="C:synaptic vesicle membrane"/>
    <property type="evidence" value="ECO:0007669"/>
    <property type="project" value="TreeGrafter"/>
</dbReference>
<dbReference type="PANTHER" id="PTHR10024">
    <property type="entry name" value="SYNAPTOTAGMIN"/>
    <property type="match status" value="1"/>
</dbReference>
<dbReference type="PROSITE" id="PS50004">
    <property type="entry name" value="C2"/>
    <property type="match status" value="2"/>
</dbReference>
<dbReference type="FunFam" id="2.60.40.150:FF:000223">
    <property type="entry name" value="Synaptotagmin alpha, isoform A"/>
    <property type="match status" value="1"/>
</dbReference>
<dbReference type="RefSeq" id="XP_040165626.1">
    <property type="nucleotide sequence ID" value="XM_040309692.1"/>
</dbReference>
<name>A0A182IBI4_ANOAR</name>
<dbReference type="PANTHER" id="PTHR10024:SF373">
    <property type="entry name" value="MIP05618P"/>
    <property type="match status" value="1"/>
</dbReference>
<dbReference type="GO" id="GO:0031045">
    <property type="term" value="C:dense core granule"/>
    <property type="evidence" value="ECO:0007669"/>
    <property type="project" value="TreeGrafter"/>
</dbReference>
<dbReference type="KEGG" id="aara:120901616"/>